<proteinExistence type="predicted"/>
<feature type="transmembrane region" description="Helical" evidence="1">
    <location>
        <begin position="29"/>
        <end position="52"/>
    </location>
</feature>
<name>A0A8J3Y8X2_9ACTN</name>
<feature type="transmembrane region" description="Helical" evidence="1">
    <location>
        <begin position="72"/>
        <end position="93"/>
    </location>
</feature>
<accession>A0A8J3Y8X2</accession>
<keyword evidence="1" id="KW-0812">Transmembrane</keyword>
<keyword evidence="1" id="KW-0472">Membrane</keyword>
<organism evidence="2 3">
    <name type="scientific">Spirilliplanes yamanashiensis</name>
    <dbReference type="NCBI Taxonomy" id="42233"/>
    <lineage>
        <taxon>Bacteria</taxon>
        <taxon>Bacillati</taxon>
        <taxon>Actinomycetota</taxon>
        <taxon>Actinomycetes</taxon>
        <taxon>Micromonosporales</taxon>
        <taxon>Micromonosporaceae</taxon>
        <taxon>Spirilliplanes</taxon>
    </lineage>
</organism>
<protein>
    <recommendedName>
        <fullName evidence="4">DUF4386 family protein</fullName>
    </recommendedName>
</protein>
<feature type="transmembrane region" description="Helical" evidence="1">
    <location>
        <begin position="105"/>
        <end position="130"/>
    </location>
</feature>
<comment type="caution">
    <text evidence="2">The sequence shown here is derived from an EMBL/GenBank/DDBJ whole genome shotgun (WGS) entry which is preliminary data.</text>
</comment>
<sequence length="233" mass="23276">MSTTTVSPAPAAHEAAAPARRGPVVGRRVAAVALVAGAALNTAQAVLTGLVLGGRDRTGEQEIAAAVAHPQAVLAVALLGLASVPPLLIGFQATAHLVRARLPRVGAAAALLTFVGVLGFLGLHGVMLAQSILVGAGHAGAVPALQESPLALVVVAPFLLGMFGGTALLAGGLAVTRGVPRWIPVAYGLFWVLDLAVGAVGPVDPHWLFLAASTGIAVAVLRAGDQRWTAGRL</sequence>
<keyword evidence="1" id="KW-1133">Transmembrane helix</keyword>
<feature type="transmembrane region" description="Helical" evidence="1">
    <location>
        <begin position="182"/>
        <end position="201"/>
    </location>
</feature>
<evidence type="ECO:0008006" key="4">
    <source>
        <dbReference type="Google" id="ProtNLM"/>
    </source>
</evidence>
<evidence type="ECO:0000313" key="2">
    <source>
        <dbReference type="EMBL" id="GIJ03383.1"/>
    </source>
</evidence>
<gene>
    <name evidence="2" type="ORF">Sya03_27350</name>
</gene>
<reference evidence="2" key="1">
    <citation type="submission" date="2021-01" db="EMBL/GenBank/DDBJ databases">
        <title>Whole genome shotgun sequence of Spirilliplanes yamanashiensis NBRC 15828.</title>
        <authorList>
            <person name="Komaki H."/>
            <person name="Tamura T."/>
        </authorList>
    </citation>
    <scope>NUCLEOTIDE SEQUENCE</scope>
    <source>
        <strain evidence="2">NBRC 15828</strain>
    </source>
</reference>
<evidence type="ECO:0000313" key="3">
    <source>
        <dbReference type="Proteomes" id="UP000652013"/>
    </source>
</evidence>
<feature type="transmembrane region" description="Helical" evidence="1">
    <location>
        <begin position="150"/>
        <end position="175"/>
    </location>
</feature>
<dbReference type="EMBL" id="BOOY01000020">
    <property type="protein sequence ID" value="GIJ03383.1"/>
    <property type="molecule type" value="Genomic_DNA"/>
</dbReference>
<evidence type="ECO:0000256" key="1">
    <source>
        <dbReference type="SAM" id="Phobius"/>
    </source>
</evidence>
<dbReference type="AlphaFoldDB" id="A0A8J3Y8X2"/>
<feature type="transmembrane region" description="Helical" evidence="1">
    <location>
        <begin position="207"/>
        <end position="224"/>
    </location>
</feature>
<keyword evidence="3" id="KW-1185">Reference proteome</keyword>
<dbReference type="RefSeq" id="WP_203938668.1">
    <property type="nucleotide sequence ID" value="NZ_BAAAGJ010000005.1"/>
</dbReference>
<dbReference type="Proteomes" id="UP000652013">
    <property type="component" value="Unassembled WGS sequence"/>
</dbReference>